<dbReference type="InterPro" id="IPR036770">
    <property type="entry name" value="Ankyrin_rpt-contain_sf"/>
</dbReference>
<keyword evidence="2 3" id="KW-0040">ANK repeat</keyword>
<evidence type="ECO:0000256" key="3">
    <source>
        <dbReference type="PROSITE-ProRule" id="PRU00023"/>
    </source>
</evidence>
<dbReference type="Pfam" id="PF12796">
    <property type="entry name" value="Ank_2"/>
    <property type="match status" value="1"/>
</dbReference>
<dbReference type="PROSITE" id="PS50088">
    <property type="entry name" value="ANK_REPEAT"/>
    <property type="match status" value="2"/>
</dbReference>
<reference evidence="5 6" key="1">
    <citation type="submission" date="2018-02" db="EMBL/GenBank/DDBJ databases">
        <title>Comparative genomes isolates from brazilian mangrove.</title>
        <authorList>
            <person name="Araujo J.E."/>
            <person name="Taketani R.G."/>
            <person name="Silva M.C.P."/>
            <person name="Loureco M.V."/>
            <person name="Andreote F.D."/>
        </authorList>
    </citation>
    <scope>NUCLEOTIDE SEQUENCE [LARGE SCALE GENOMIC DNA]</scope>
    <source>
        <strain evidence="5 6">Nap-Phe MGV</strain>
    </source>
</reference>
<gene>
    <name evidence="5" type="ORF">C5Y93_11770</name>
</gene>
<dbReference type="PANTHER" id="PTHR24171:SF10">
    <property type="entry name" value="ANKYRIN REPEAT DOMAIN-CONTAINING PROTEIN 29-LIKE"/>
    <property type="match status" value="1"/>
</dbReference>
<dbReference type="SUPFAM" id="SSF48403">
    <property type="entry name" value="Ankyrin repeat"/>
    <property type="match status" value="1"/>
</dbReference>
<comment type="caution">
    <text evidence="5">The sequence shown here is derived from an EMBL/GenBank/DDBJ whole genome shotgun (WGS) entry which is preliminary data.</text>
</comment>
<dbReference type="InterPro" id="IPR002110">
    <property type="entry name" value="Ankyrin_rpt"/>
</dbReference>
<feature type="repeat" description="ANK" evidence="3">
    <location>
        <begin position="77"/>
        <end position="109"/>
    </location>
</feature>
<evidence type="ECO:0000313" key="6">
    <source>
        <dbReference type="Proteomes" id="UP000237819"/>
    </source>
</evidence>
<feature type="repeat" description="ANK" evidence="3">
    <location>
        <begin position="143"/>
        <end position="175"/>
    </location>
</feature>
<dbReference type="AlphaFoldDB" id="A0A2S8GND5"/>
<dbReference type="Proteomes" id="UP000237819">
    <property type="component" value="Unassembled WGS sequence"/>
</dbReference>
<accession>A0A2S8GND5</accession>
<dbReference type="EMBL" id="PUHZ01000012">
    <property type="protein sequence ID" value="PQO45922.1"/>
    <property type="molecule type" value="Genomic_DNA"/>
</dbReference>
<organism evidence="5 6">
    <name type="scientific">Blastopirellula marina</name>
    <dbReference type="NCBI Taxonomy" id="124"/>
    <lineage>
        <taxon>Bacteria</taxon>
        <taxon>Pseudomonadati</taxon>
        <taxon>Planctomycetota</taxon>
        <taxon>Planctomycetia</taxon>
        <taxon>Pirellulales</taxon>
        <taxon>Pirellulaceae</taxon>
        <taxon>Blastopirellula</taxon>
    </lineage>
</organism>
<keyword evidence="1" id="KW-0677">Repeat</keyword>
<name>A0A2S8GND5_9BACT</name>
<dbReference type="PROSITE" id="PS50297">
    <property type="entry name" value="ANK_REP_REGION"/>
    <property type="match status" value="2"/>
</dbReference>
<proteinExistence type="predicted"/>
<evidence type="ECO:0000313" key="5">
    <source>
        <dbReference type="EMBL" id="PQO45922.1"/>
    </source>
</evidence>
<feature type="region of interest" description="Disordered" evidence="4">
    <location>
        <begin position="31"/>
        <end position="52"/>
    </location>
</feature>
<evidence type="ECO:0000256" key="4">
    <source>
        <dbReference type="SAM" id="MobiDB-lite"/>
    </source>
</evidence>
<dbReference type="Gene3D" id="1.25.40.20">
    <property type="entry name" value="Ankyrin repeat-containing domain"/>
    <property type="match status" value="1"/>
</dbReference>
<evidence type="ECO:0000256" key="1">
    <source>
        <dbReference type="ARBA" id="ARBA00022737"/>
    </source>
</evidence>
<evidence type="ECO:0000256" key="2">
    <source>
        <dbReference type="ARBA" id="ARBA00023043"/>
    </source>
</evidence>
<protein>
    <submittedName>
        <fullName evidence="5">Uncharacterized protein</fullName>
    </submittedName>
</protein>
<dbReference type="Pfam" id="PF00023">
    <property type="entry name" value="Ank"/>
    <property type="match status" value="1"/>
</dbReference>
<dbReference type="SMART" id="SM00248">
    <property type="entry name" value="ANK"/>
    <property type="match status" value="3"/>
</dbReference>
<dbReference type="PANTHER" id="PTHR24171">
    <property type="entry name" value="ANKYRIN REPEAT DOMAIN-CONTAINING PROTEIN 39-RELATED"/>
    <property type="match status" value="1"/>
</dbReference>
<sequence length="207" mass="22261">MRSTRFSVSMIRRSSVSTTLRSAIPFSIRDCSRSPRMPISKNSDQRPMPTNDQPARLEQWLAAEGFPLSDLEAVQANETTALMRAARLGRADIVALLIEQGVDVNCLNADQNPALWFACFSDSLPSIELLINAGANLNNQNVNGATPLIFAASAGKTEVVQLLLQHGASTTPETLDGFAALDSAATRPILKLLRAAATNETQPESTP</sequence>